<dbReference type="SUPFAM" id="SSF56112">
    <property type="entry name" value="Protein kinase-like (PK-like)"/>
    <property type="match status" value="2"/>
</dbReference>
<feature type="domain" description="Protein kinase" evidence="1">
    <location>
        <begin position="91"/>
        <end position="367"/>
    </location>
</feature>
<dbReference type="InterPro" id="IPR000719">
    <property type="entry name" value="Prot_kinase_dom"/>
</dbReference>
<protein>
    <submittedName>
        <fullName evidence="2">Tyrosine kinase catalytic domain protein</fullName>
    </submittedName>
</protein>
<dbReference type="PANTHER" id="PTHR44329">
    <property type="entry name" value="SERINE/THREONINE-PROTEIN KINASE TNNI3K-RELATED"/>
    <property type="match status" value="1"/>
</dbReference>
<dbReference type="AlphaFoldDB" id="A0A074S0G0"/>
<dbReference type="STRING" id="1423351.A0A074S0G0"/>
<dbReference type="Gene3D" id="1.10.510.10">
    <property type="entry name" value="Transferase(Phosphotransferase) domain 1"/>
    <property type="match status" value="2"/>
</dbReference>
<dbReference type="GO" id="GO:0004674">
    <property type="term" value="F:protein serine/threonine kinase activity"/>
    <property type="evidence" value="ECO:0007669"/>
    <property type="project" value="TreeGrafter"/>
</dbReference>
<evidence type="ECO:0000313" key="3">
    <source>
        <dbReference type="Proteomes" id="UP000027456"/>
    </source>
</evidence>
<evidence type="ECO:0000313" key="2">
    <source>
        <dbReference type="EMBL" id="KEP52786.1"/>
    </source>
</evidence>
<keyword evidence="2" id="KW-0808">Transferase</keyword>
<dbReference type="Pfam" id="PF07714">
    <property type="entry name" value="PK_Tyr_Ser-Thr"/>
    <property type="match status" value="1"/>
</dbReference>
<dbReference type="EMBL" id="AZST01000088">
    <property type="protein sequence ID" value="KEP52786.1"/>
    <property type="molecule type" value="Genomic_DNA"/>
</dbReference>
<accession>A0A074S0G0</accession>
<organism evidence="2 3">
    <name type="scientific">Rhizoctonia solani 123E</name>
    <dbReference type="NCBI Taxonomy" id="1423351"/>
    <lineage>
        <taxon>Eukaryota</taxon>
        <taxon>Fungi</taxon>
        <taxon>Dikarya</taxon>
        <taxon>Basidiomycota</taxon>
        <taxon>Agaricomycotina</taxon>
        <taxon>Agaricomycetes</taxon>
        <taxon>Cantharellales</taxon>
        <taxon>Ceratobasidiaceae</taxon>
        <taxon>Rhizoctonia</taxon>
    </lineage>
</organism>
<dbReference type="Proteomes" id="UP000027456">
    <property type="component" value="Unassembled WGS sequence"/>
</dbReference>
<dbReference type="InterPro" id="IPR001245">
    <property type="entry name" value="Ser-Thr/Tyr_kinase_cat_dom"/>
</dbReference>
<dbReference type="PANTHER" id="PTHR44329:SF214">
    <property type="entry name" value="PROTEIN KINASE DOMAIN-CONTAINING PROTEIN"/>
    <property type="match status" value="1"/>
</dbReference>
<keyword evidence="2" id="KW-0418">Kinase</keyword>
<name>A0A074S0G0_9AGAM</name>
<proteinExistence type="predicted"/>
<dbReference type="OrthoDB" id="4062651at2759"/>
<keyword evidence="3" id="KW-1185">Reference proteome</keyword>
<dbReference type="InterPro" id="IPR051681">
    <property type="entry name" value="Ser/Thr_Kinases-Pseudokinases"/>
</dbReference>
<evidence type="ECO:0000259" key="1">
    <source>
        <dbReference type="PROSITE" id="PS50011"/>
    </source>
</evidence>
<dbReference type="InterPro" id="IPR008271">
    <property type="entry name" value="Ser/Thr_kinase_AS"/>
</dbReference>
<dbReference type="SMART" id="SM00220">
    <property type="entry name" value="S_TKc"/>
    <property type="match status" value="1"/>
</dbReference>
<reference evidence="2 3" key="1">
    <citation type="submission" date="2013-12" db="EMBL/GenBank/DDBJ databases">
        <authorList>
            <person name="Cubeta M."/>
            <person name="Pakala S."/>
            <person name="Fedorova N."/>
            <person name="Thomas E."/>
            <person name="Dean R."/>
            <person name="Jabaji S."/>
            <person name="Neate S."/>
            <person name="Toda T."/>
            <person name="Tavantzis S."/>
            <person name="Vilgalys R."/>
            <person name="Bharathan N."/>
            <person name="Pakala S."/>
            <person name="Losada L.S."/>
            <person name="Zafar N."/>
            <person name="Nierman W."/>
        </authorList>
    </citation>
    <scope>NUCLEOTIDE SEQUENCE [LARGE SCALE GENOMIC DNA]</scope>
    <source>
        <strain evidence="2 3">123E</strain>
    </source>
</reference>
<dbReference type="Pfam" id="PF00069">
    <property type="entry name" value="Pkinase"/>
    <property type="match status" value="1"/>
</dbReference>
<dbReference type="HOGENOM" id="CLU_027227_0_0_1"/>
<gene>
    <name evidence="2" type="ORF">V565_040180</name>
</gene>
<dbReference type="InterPro" id="IPR011009">
    <property type="entry name" value="Kinase-like_dom_sf"/>
</dbReference>
<feature type="domain" description="Protein kinase" evidence="1">
    <location>
        <begin position="422"/>
        <end position="686"/>
    </location>
</feature>
<dbReference type="PROSITE" id="PS00108">
    <property type="entry name" value="PROTEIN_KINASE_ST"/>
    <property type="match status" value="1"/>
</dbReference>
<dbReference type="GO" id="GO:0005524">
    <property type="term" value="F:ATP binding"/>
    <property type="evidence" value="ECO:0007669"/>
    <property type="project" value="InterPro"/>
</dbReference>
<sequence>MSESVSACQGSDDYDSKDIVVSILDTTASREIVSDNDWALPSHNSMIPESSHTDKGPSKPLVMNEIISYLEADGCKDAGTQLDWPSVDSAPVRNQEISQGFEPLSVYHGRLKNGQPVKLSYFMHALVEDDVDKLKGAARELSTWSKCKHPNILGLVGVAVNHQRIATVSPWTDYLDLHEFLLAHPKADRYALSTQMAYGVAYLHNKHIAHGYIMGSNIAMMRDHTPKITGFCEATLSNSGFPDQVPRSNRIKPHQPRYSSARWLAPEILLDEKDKNVEGDVYSLAMTILETITGAVPYEDIWNGAAVLKIANGHHPRRPIAHMPYENEKADMSWTLLGECWASDPQDRPTSVEVLARMTDIVSGSWMHAICHCAPNSPTRRDIKAHIISNTIIHRQMSVEETLSHLYEHGCKDATRFIDHTKYSSYPVSYGGFGEVYRGKLKDGSQIALKCLRLALDSSEASQKQIRNAAHELYIWSKCHHPNVLELIGVTQYRNQIAMVSPWMEHSTLGRYLSRYPRVDRCTLSTQIADGVAYLHGENIVHGDIKGTNVLISKDHTPVITDFGTATLKEYTLKFTASATTSKPGMSLRWTAPEILEEATGISFEGDVYALGMTILETITGEVPYSETVNEGALVLKIARQEHPTRPETKIPSNDEKADTLWSLLTRCWSYNPQDRPTVTEVQKTLRAIASGTAPESTGEPVRGYVIDF</sequence>
<dbReference type="PROSITE" id="PS50011">
    <property type="entry name" value="PROTEIN_KINASE_DOM"/>
    <property type="match status" value="2"/>
</dbReference>
<comment type="caution">
    <text evidence="2">The sequence shown here is derived from an EMBL/GenBank/DDBJ whole genome shotgun (WGS) entry which is preliminary data.</text>
</comment>